<dbReference type="Pfam" id="PF01266">
    <property type="entry name" value="DAO"/>
    <property type="match status" value="1"/>
</dbReference>
<evidence type="ECO:0000313" key="7">
    <source>
        <dbReference type="EMBL" id="NHK99979.1"/>
    </source>
</evidence>
<evidence type="ECO:0000259" key="6">
    <source>
        <dbReference type="Pfam" id="PF01266"/>
    </source>
</evidence>
<dbReference type="PANTHER" id="PTHR43104:SF4">
    <property type="entry name" value="L-2-HYDROXYGLUTARATE DEHYDROGENASE, MITOCHONDRIAL"/>
    <property type="match status" value="1"/>
</dbReference>
<accession>A0ABX0I1M3</accession>
<dbReference type="PANTHER" id="PTHR43104">
    <property type="entry name" value="L-2-HYDROXYGLUTARATE DEHYDROGENASE, MITOCHONDRIAL"/>
    <property type="match status" value="1"/>
</dbReference>
<dbReference type="Proteomes" id="UP000802098">
    <property type="component" value="Unassembled WGS sequence"/>
</dbReference>
<dbReference type="InterPro" id="IPR036188">
    <property type="entry name" value="FAD/NAD-bd_sf"/>
</dbReference>
<protein>
    <submittedName>
        <fullName evidence="7">NAD(P)/FAD-dependent oxidoreductase</fullName>
    </submittedName>
</protein>
<keyword evidence="3" id="KW-0274">FAD</keyword>
<evidence type="ECO:0000256" key="4">
    <source>
        <dbReference type="ARBA" id="ARBA00023002"/>
    </source>
</evidence>
<reference evidence="7 8" key="1">
    <citation type="submission" date="2020-03" db="EMBL/GenBank/DDBJ databases">
        <title>Rubrivivax benzoatilyticus JA2 (sequenced after 10 years sub-culturing).</title>
        <authorList>
            <person name="Gupta D."/>
            <person name="Chintalapati S."/>
            <person name="Chintalapati V.R."/>
        </authorList>
    </citation>
    <scope>NUCLEOTIDE SEQUENCE [LARGE SCALE GENOMIC DNA]</scope>
    <source>
        <strain evidence="7 8">JA2-Mal</strain>
    </source>
</reference>
<keyword evidence="2" id="KW-0285">Flavoprotein</keyword>
<dbReference type="InterPro" id="IPR006076">
    <property type="entry name" value="FAD-dep_OxRdtase"/>
</dbReference>
<comment type="similarity">
    <text evidence="5">Belongs to the L2HGDH family.</text>
</comment>
<proteinExistence type="inferred from homology"/>
<dbReference type="EMBL" id="JAAOCD010000009">
    <property type="protein sequence ID" value="NHK99979.1"/>
    <property type="molecule type" value="Genomic_DNA"/>
</dbReference>
<dbReference type="Gene3D" id="3.30.9.10">
    <property type="entry name" value="D-Amino Acid Oxidase, subunit A, domain 2"/>
    <property type="match status" value="1"/>
</dbReference>
<keyword evidence="4" id="KW-0560">Oxidoreductase</keyword>
<gene>
    <name evidence="7" type="ORF">G7087_16475</name>
</gene>
<keyword evidence="8" id="KW-1185">Reference proteome</keyword>
<sequence length="375" mass="38560">MDRVEVVVVGAGVVGLAVARALACAGSEVLILEREGAIGSGVSSRNSEVVHAGLYYPAGSLKARLCVAGRERLYAYCAERGVDARRCGKLVVATTAADLPKLDTIEARGRAAGVADLQRLTAAEAMAMEPALACAGALWSPSSGIVDSHGLMTALLGDAENAGAMLALRSPFASARRDGEGWIVGTGGDEPFELATRWIVNAAALDAQQVALAMQGFAAAAVPPTWRAKGHYFSLAGRAPFSRLVYPTPVDGGLGVHLTLDLGGQARFGPDVEWLAPGAALDYAVDPARQAGFEADIRRYWPGLPAGALQPAYSGIRPKISGPGEPAADFIIAGPAEHGVPGVVQLFGIESPGLTACLALADEVAGRIVPFATSK</sequence>
<comment type="caution">
    <text evidence="7">The sequence shown here is derived from an EMBL/GenBank/DDBJ whole genome shotgun (WGS) entry which is preliminary data.</text>
</comment>
<organism evidence="7 8">
    <name type="scientific">Rubrivivax benzoatilyticus</name>
    <dbReference type="NCBI Taxonomy" id="316997"/>
    <lineage>
        <taxon>Bacteria</taxon>
        <taxon>Pseudomonadati</taxon>
        <taxon>Pseudomonadota</taxon>
        <taxon>Betaproteobacteria</taxon>
        <taxon>Burkholderiales</taxon>
        <taxon>Sphaerotilaceae</taxon>
        <taxon>Rubrivivax</taxon>
    </lineage>
</organism>
<dbReference type="SUPFAM" id="SSF51905">
    <property type="entry name" value="FAD/NAD(P)-binding domain"/>
    <property type="match status" value="1"/>
</dbReference>
<comment type="cofactor">
    <cofactor evidence="1">
        <name>FAD</name>
        <dbReference type="ChEBI" id="CHEBI:57692"/>
    </cofactor>
</comment>
<dbReference type="Gene3D" id="3.50.50.60">
    <property type="entry name" value="FAD/NAD(P)-binding domain"/>
    <property type="match status" value="1"/>
</dbReference>
<evidence type="ECO:0000256" key="1">
    <source>
        <dbReference type="ARBA" id="ARBA00001974"/>
    </source>
</evidence>
<evidence type="ECO:0000256" key="3">
    <source>
        <dbReference type="ARBA" id="ARBA00022827"/>
    </source>
</evidence>
<name>A0ABX0I1M3_9BURK</name>
<evidence type="ECO:0000256" key="5">
    <source>
        <dbReference type="ARBA" id="ARBA00037941"/>
    </source>
</evidence>
<evidence type="ECO:0000256" key="2">
    <source>
        <dbReference type="ARBA" id="ARBA00022630"/>
    </source>
</evidence>
<evidence type="ECO:0000313" key="8">
    <source>
        <dbReference type="Proteomes" id="UP000802098"/>
    </source>
</evidence>
<feature type="domain" description="FAD dependent oxidoreductase" evidence="6">
    <location>
        <begin position="6"/>
        <end position="365"/>
    </location>
</feature>
<dbReference type="RefSeq" id="WP_009857845.1">
    <property type="nucleotide sequence ID" value="NZ_JAAOCD010000009.1"/>
</dbReference>